<accession>A0A1F6EC93</accession>
<feature type="transmembrane region" description="Helical" evidence="1">
    <location>
        <begin position="30"/>
        <end position="49"/>
    </location>
</feature>
<protein>
    <submittedName>
        <fullName evidence="2">Uncharacterized protein</fullName>
    </submittedName>
</protein>
<dbReference type="AlphaFoldDB" id="A0A1F6EC93"/>
<reference evidence="2 3" key="1">
    <citation type="journal article" date="2016" name="Nat. Commun.">
        <title>Thousands of microbial genomes shed light on interconnected biogeochemical processes in an aquifer system.</title>
        <authorList>
            <person name="Anantharaman K."/>
            <person name="Brown C.T."/>
            <person name="Hug L.A."/>
            <person name="Sharon I."/>
            <person name="Castelle C.J."/>
            <person name="Probst A.J."/>
            <person name="Thomas B.C."/>
            <person name="Singh A."/>
            <person name="Wilkins M.J."/>
            <person name="Karaoz U."/>
            <person name="Brodie E.L."/>
            <person name="Williams K.H."/>
            <person name="Hubbard S.S."/>
            <person name="Banfield J.F."/>
        </authorList>
    </citation>
    <scope>NUCLEOTIDE SEQUENCE [LARGE SCALE GENOMIC DNA]</scope>
</reference>
<name>A0A1F6EC93_9BACT</name>
<keyword evidence="1" id="KW-1133">Transmembrane helix</keyword>
<feature type="transmembrane region" description="Helical" evidence="1">
    <location>
        <begin position="56"/>
        <end position="87"/>
    </location>
</feature>
<evidence type="ECO:0000313" key="2">
    <source>
        <dbReference type="EMBL" id="OGG71288.1"/>
    </source>
</evidence>
<sequence>MAEPKSDWENFLELLISFDFDEWTDWIGEWGISRALFLSILYAGMLAILNTQIPNLALFAFSWVVGTAPIWLPVVMIVAFYRVWIWYARSLYLSKQHFVLLEIKMPREITKSPRAMETIIASFWMGSQETTFLMRVIQGQVRPWYSLEMASFGGEVHFYIQVWKGYQGVIEANIYSQYPEVELVEVEDYSQKFVFDPKIHTCYCTDWRLEPHRKNIDAYPIKTYIDLELDQDPKEEFKVDPLATVLDFLSSIKPTQQVWIQIVLTADWKTGVLVRKDSMWQSMVEHEVEKIRLESATFKEGHATEEQLRIARPRATWKQTKQIETMERNLGKHPFDVGTRGIFISTNEDFGREFWTLRWLWRPFANPQYMSQLRPRRWHNPFDYPWQDFHDFRWDLTTKRFIDAYRRRSFFYTPWETPTNMMTSEVLATIFHPPSRAITSPGLMRIPAKKAEPPPNLPK</sequence>
<gene>
    <name evidence="2" type="ORF">A3F27_02110</name>
</gene>
<dbReference type="Proteomes" id="UP000176689">
    <property type="component" value="Unassembled WGS sequence"/>
</dbReference>
<comment type="caution">
    <text evidence="2">The sequence shown here is derived from an EMBL/GenBank/DDBJ whole genome shotgun (WGS) entry which is preliminary data.</text>
</comment>
<evidence type="ECO:0000256" key="1">
    <source>
        <dbReference type="SAM" id="Phobius"/>
    </source>
</evidence>
<keyword evidence="1" id="KW-0472">Membrane</keyword>
<proteinExistence type="predicted"/>
<keyword evidence="1" id="KW-0812">Transmembrane</keyword>
<organism evidence="2 3">
    <name type="scientific">Candidatus Kaiserbacteria bacterium RIFCSPHIGHO2_12_FULL_53_13</name>
    <dbReference type="NCBI Taxonomy" id="1798502"/>
    <lineage>
        <taxon>Bacteria</taxon>
        <taxon>Candidatus Kaiseribacteriota</taxon>
    </lineage>
</organism>
<evidence type="ECO:0000313" key="3">
    <source>
        <dbReference type="Proteomes" id="UP000176689"/>
    </source>
</evidence>
<dbReference type="EMBL" id="MFLP01000004">
    <property type="protein sequence ID" value="OGG71288.1"/>
    <property type="molecule type" value="Genomic_DNA"/>
</dbReference>